<dbReference type="PANTHER" id="PTHR37984">
    <property type="entry name" value="PROTEIN CBG26694"/>
    <property type="match status" value="1"/>
</dbReference>
<dbReference type="InterPro" id="IPR050951">
    <property type="entry name" value="Retrovirus_Pol_polyprotein"/>
</dbReference>
<evidence type="ECO:0000256" key="1">
    <source>
        <dbReference type="ARBA" id="ARBA00022884"/>
    </source>
</evidence>
<feature type="domain" description="Integrase catalytic" evidence="2">
    <location>
        <begin position="1"/>
        <end position="117"/>
    </location>
</feature>
<reference evidence="3" key="1">
    <citation type="submission" date="2021-03" db="EMBL/GenBank/DDBJ databases">
        <title>Draft genome sequence of rust myrtle Austropuccinia psidii MF-1, a brazilian biotype.</title>
        <authorList>
            <person name="Quecine M.C."/>
            <person name="Pachon D.M.R."/>
            <person name="Bonatelli M.L."/>
            <person name="Correr F.H."/>
            <person name="Franceschini L.M."/>
            <person name="Leite T.F."/>
            <person name="Margarido G.R.A."/>
            <person name="Almeida C.A."/>
            <person name="Ferrarezi J.A."/>
            <person name="Labate C.A."/>
        </authorList>
    </citation>
    <scope>NUCLEOTIDE SEQUENCE</scope>
    <source>
        <strain evidence="3">MF-1</strain>
    </source>
</reference>
<dbReference type="InterPro" id="IPR012337">
    <property type="entry name" value="RNaseH-like_sf"/>
</dbReference>
<dbReference type="Proteomes" id="UP000765509">
    <property type="component" value="Unassembled WGS sequence"/>
</dbReference>
<keyword evidence="4" id="KW-1185">Reference proteome</keyword>
<evidence type="ECO:0000313" key="4">
    <source>
        <dbReference type="Proteomes" id="UP000765509"/>
    </source>
</evidence>
<gene>
    <name evidence="3" type="ORF">O181_083047</name>
</gene>
<name>A0A9Q3FTP9_9BASI</name>
<keyword evidence="1" id="KW-0694">RNA-binding</keyword>
<evidence type="ECO:0000313" key="3">
    <source>
        <dbReference type="EMBL" id="MBW0543332.1"/>
    </source>
</evidence>
<proteinExistence type="predicted"/>
<sequence>MDTSILIWNRVISWTGIFTNIISDIDFKFTSALWTNLHQLFGAKLSFSTAYYPQTDGLAQRMIQTLEDMLTHDWCTLLPALELAYETYINARTNQTPAILEMGCNPKLPQYSLRKDLVEIHPTSTSLKEILDKTRKHKIRCIEDSFSYAKDKWDRSHATLDFKVGDLILVYTTNFNNIKGCKKLKDLFSGPFVIKALHG</sequence>
<dbReference type="Gene3D" id="3.30.420.10">
    <property type="entry name" value="Ribonuclease H-like superfamily/Ribonuclease H"/>
    <property type="match status" value="1"/>
</dbReference>
<dbReference type="GO" id="GO:0015074">
    <property type="term" value="P:DNA integration"/>
    <property type="evidence" value="ECO:0007669"/>
    <property type="project" value="InterPro"/>
</dbReference>
<dbReference type="EMBL" id="AVOT02048095">
    <property type="protein sequence ID" value="MBW0543332.1"/>
    <property type="molecule type" value="Genomic_DNA"/>
</dbReference>
<dbReference type="SUPFAM" id="SSF53098">
    <property type="entry name" value="Ribonuclease H-like"/>
    <property type="match status" value="1"/>
</dbReference>
<accession>A0A9Q3FTP9</accession>
<dbReference type="InterPro" id="IPR036397">
    <property type="entry name" value="RNaseH_sf"/>
</dbReference>
<dbReference type="GO" id="GO:0005634">
    <property type="term" value="C:nucleus"/>
    <property type="evidence" value="ECO:0007669"/>
    <property type="project" value="UniProtKB-ARBA"/>
</dbReference>
<evidence type="ECO:0000259" key="2">
    <source>
        <dbReference type="PROSITE" id="PS50994"/>
    </source>
</evidence>
<dbReference type="InterPro" id="IPR001584">
    <property type="entry name" value="Integrase_cat-core"/>
</dbReference>
<dbReference type="AlphaFoldDB" id="A0A9Q3FTP9"/>
<dbReference type="OrthoDB" id="3158924at2759"/>
<protein>
    <recommendedName>
        <fullName evidence="2">Integrase catalytic domain-containing protein</fullName>
    </recommendedName>
</protein>
<organism evidence="3 4">
    <name type="scientific">Austropuccinia psidii MF-1</name>
    <dbReference type="NCBI Taxonomy" id="1389203"/>
    <lineage>
        <taxon>Eukaryota</taxon>
        <taxon>Fungi</taxon>
        <taxon>Dikarya</taxon>
        <taxon>Basidiomycota</taxon>
        <taxon>Pucciniomycotina</taxon>
        <taxon>Pucciniomycetes</taxon>
        <taxon>Pucciniales</taxon>
        <taxon>Sphaerophragmiaceae</taxon>
        <taxon>Austropuccinia</taxon>
    </lineage>
</organism>
<dbReference type="PROSITE" id="PS50994">
    <property type="entry name" value="INTEGRASE"/>
    <property type="match status" value="1"/>
</dbReference>
<dbReference type="PANTHER" id="PTHR37984:SF15">
    <property type="entry name" value="INTEGRASE CATALYTIC DOMAIN-CONTAINING PROTEIN"/>
    <property type="match status" value="1"/>
</dbReference>
<dbReference type="GO" id="GO:0003723">
    <property type="term" value="F:RNA binding"/>
    <property type="evidence" value="ECO:0007669"/>
    <property type="project" value="UniProtKB-KW"/>
</dbReference>
<comment type="caution">
    <text evidence="3">The sequence shown here is derived from an EMBL/GenBank/DDBJ whole genome shotgun (WGS) entry which is preliminary data.</text>
</comment>